<evidence type="ECO:0000313" key="3">
    <source>
        <dbReference type="Proteomes" id="UP000275256"/>
    </source>
</evidence>
<keyword evidence="1" id="KW-0472">Membrane</keyword>
<sequence>MASPSRGPATIGLIVASALVAAGMVVWFTVPDTGASFGWFAYAPLADQPLFPFIIHGQRLVAAGLVVVALIIAGVVVGFLWGRRVGRVETHPGPDPFADPEAG</sequence>
<keyword evidence="1" id="KW-0812">Transmembrane</keyword>
<name>A0A3M0G2I1_9ACTN</name>
<keyword evidence="3" id="KW-1185">Reference proteome</keyword>
<dbReference type="EMBL" id="REFW01000003">
    <property type="protein sequence ID" value="RMB58778.1"/>
    <property type="molecule type" value="Genomic_DNA"/>
</dbReference>
<feature type="transmembrane region" description="Helical" evidence="1">
    <location>
        <begin position="12"/>
        <end position="30"/>
    </location>
</feature>
<evidence type="ECO:0000256" key="1">
    <source>
        <dbReference type="SAM" id="Phobius"/>
    </source>
</evidence>
<organism evidence="2 3">
    <name type="scientific">Tessaracoccus antarcticus</name>
    <dbReference type="NCBI Taxonomy" id="2479848"/>
    <lineage>
        <taxon>Bacteria</taxon>
        <taxon>Bacillati</taxon>
        <taxon>Actinomycetota</taxon>
        <taxon>Actinomycetes</taxon>
        <taxon>Propionibacteriales</taxon>
        <taxon>Propionibacteriaceae</taxon>
        <taxon>Tessaracoccus</taxon>
    </lineage>
</organism>
<feature type="transmembrane region" description="Helical" evidence="1">
    <location>
        <begin position="60"/>
        <end position="81"/>
    </location>
</feature>
<dbReference type="OrthoDB" id="4953325at2"/>
<reference evidence="2 3" key="1">
    <citation type="submission" date="2018-10" db="EMBL/GenBank/DDBJ databases">
        <title>Tessaracoccus antarcticuss sp. nov., isolated from sediment.</title>
        <authorList>
            <person name="Zhou L.Y."/>
            <person name="Du Z.J."/>
        </authorList>
    </citation>
    <scope>NUCLEOTIDE SEQUENCE [LARGE SCALE GENOMIC DNA]</scope>
    <source>
        <strain evidence="2 3">JDX10</strain>
    </source>
</reference>
<dbReference type="RefSeq" id="WP_121901899.1">
    <property type="nucleotide sequence ID" value="NZ_REFW01000003.1"/>
</dbReference>
<gene>
    <name evidence="2" type="ORF">EAX62_11650</name>
</gene>
<dbReference type="AlphaFoldDB" id="A0A3M0G2I1"/>
<keyword evidence="1" id="KW-1133">Transmembrane helix</keyword>
<accession>A0A3M0G2I1</accession>
<comment type="caution">
    <text evidence="2">The sequence shown here is derived from an EMBL/GenBank/DDBJ whole genome shotgun (WGS) entry which is preliminary data.</text>
</comment>
<evidence type="ECO:0000313" key="2">
    <source>
        <dbReference type="EMBL" id="RMB58778.1"/>
    </source>
</evidence>
<proteinExistence type="predicted"/>
<dbReference type="Proteomes" id="UP000275256">
    <property type="component" value="Unassembled WGS sequence"/>
</dbReference>
<protein>
    <submittedName>
        <fullName evidence="2">Uncharacterized protein</fullName>
    </submittedName>
</protein>